<feature type="compositionally biased region" description="Low complexity" evidence="2">
    <location>
        <begin position="86"/>
        <end position="98"/>
    </location>
</feature>
<reference evidence="4 5" key="1">
    <citation type="submission" date="2015-07" db="EMBL/GenBank/DDBJ databases">
        <title>Whole genome sequence of Herpetosiphon geysericola DSM 7119.</title>
        <authorList>
            <person name="Hemp J."/>
            <person name="Ward L.M."/>
            <person name="Pace L.A."/>
            <person name="Fischer W.W."/>
        </authorList>
    </citation>
    <scope>NUCLEOTIDE SEQUENCE [LARGE SCALE GENOMIC DNA]</scope>
    <source>
        <strain evidence="4 5">DSM 7119</strain>
    </source>
</reference>
<dbReference type="Pfam" id="PF07676">
    <property type="entry name" value="PD40"/>
    <property type="match status" value="1"/>
</dbReference>
<evidence type="ECO:0008006" key="6">
    <source>
        <dbReference type="Google" id="ProtNLM"/>
    </source>
</evidence>
<feature type="region of interest" description="Disordered" evidence="2">
    <location>
        <begin position="52"/>
        <end position="71"/>
    </location>
</feature>
<dbReference type="AlphaFoldDB" id="A0A0P6YIS9"/>
<organism evidence="4 5">
    <name type="scientific">Herpetosiphon geysericola</name>
    <dbReference type="NCBI Taxonomy" id="70996"/>
    <lineage>
        <taxon>Bacteria</taxon>
        <taxon>Bacillati</taxon>
        <taxon>Chloroflexota</taxon>
        <taxon>Chloroflexia</taxon>
        <taxon>Herpetosiphonales</taxon>
        <taxon>Herpetosiphonaceae</taxon>
        <taxon>Herpetosiphon</taxon>
    </lineage>
</organism>
<dbReference type="OrthoDB" id="137365at2"/>
<dbReference type="RefSeq" id="WP_054533837.1">
    <property type="nucleotide sequence ID" value="NZ_LGKP01000012.1"/>
</dbReference>
<dbReference type="InterPro" id="IPR011659">
    <property type="entry name" value="WD40"/>
</dbReference>
<feature type="region of interest" description="Disordered" evidence="2">
    <location>
        <begin position="86"/>
        <end position="121"/>
    </location>
</feature>
<evidence type="ECO:0000256" key="1">
    <source>
        <dbReference type="ARBA" id="ARBA00009820"/>
    </source>
</evidence>
<feature type="signal peptide" evidence="3">
    <location>
        <begin position="1"/>
        <end position="21"/>
    </location>
</feature>
<keyword evidence="5" id="KW-1185">Reference proteome</keyword>
<dbReference type="PANTHER" id="PTHR36842:SF1">
    <property type="entry name" value="PROTEIN TOLB"/>
    <property type="match status" value="1"/>
</dbReference>
<comment type="caution">
    <text evidence="4">The sequence shown here is derived from an EMBL/GenBank/DDBJ whole genome shotgun (WGS) entry which is preliminary data.</text>
</comment>
<dbReference type="SUPFAM" id="SSF82171">
    <property type="entry name" value="DPP6 N-terminal domain-like"/>
    <property type="match status" value="1"/>
</dbReference>
<feature type="compositionally biased region" description="Pro residues" evidence="2">
    <location>
        <begin position="99"/>
        <end position="119"/>
    </location>
</feature>
<dbReference type="Proteomes" id="UP000050277">
    <property type="component" value="Unassembled WGS sequence"/>
</dbReference>
<dbReference type="EMBL" id="LGKP01000012">
    <property type="protein sequence ID" value="KPL90460.1"/>
    <property type="molecule type" value="Genomic_DNA"/>
</dbReference>
<protein>
    <recommendedName>
        <fullName evidence="6">Lipoprotein LpqB beta-propeller domain-containing protein</fullName>
    </recommendedName>
</protein>
<feature type="chain" id="PRO_5006133643" description="Lipoprotein LpqB beta-propeller domain-containing protein" evidence="3">
    <location>
        <begin position="22"/>
        <end position="463"/>
    </location>
</feature>
<evidence type="ECO:0000256" key="3">
    <source>
        <dbReference type="SAM" id="SignalP"/>
    </source>
</evidence>
<evidence type="ECO:0000256" key="2">
    <source>
        <dbReference type="SAM" id="MobiDB-lite"/>
    </source>
</evidence>
<name>A0A0P6YIS9_9CHLR</name>
<comment type="similarity">
    <text evidence="1">Belongs to the TolB family.</text>
</comment>
<dbReference type="PANTHER" id="PTHR36842">
    <property type="entry name" value="PROTEIN TOLB HOMOLOG"/>
    <property type="match status" value="1"/>
</dbReference>
<evidence type="ECO:0000313" key="4">
    <source>
        <dbReference type="EMBL" id="KPL90460.1"/>
    </source>
</evidence>
<keyword evidence="3" id="KW-0732">Signal</keyword>
<evidence type="ECO:0000313" key="5">
    <source>
        <dbReference type="Proteomes" id="UP000050277"/>
    </source>
</evidence>
<dbReference type="STRING" id="70996.SE18_07635"/>
<dbReference type="PROSITE" id="PS51257">
    <property type="entry name" value="PROKAR_LIPOPROTEIN"/>
    <property type="match status" value="1"/>
</dbReference>
<sequence>MRRLVSWLLLALILGGCSATPATVNLTVTPNLRQQTATAIALVNQALQRPTATATVTAEPGAPTPTRSSAVQATPTLNLGPITVTPLPTATPLESPTPTETPLPTATPTPEPTATPAPPSANSGWIYFERAGGLWSYDVKLKTEQLVAERGELARVSPNGTKIAYLANRTLFVADRDGENAQALTTNVNEAPRWAPDSTALAVVSGSTDNRYPLACANDSQLIVVDLNSNTSTTLAQGCQPAWSPDGKRLAYVSPTIGDINEGFNTVGLVGRQGQNGWTPVSAPVQNAAFPDPRRIFYAPFWNRDGSRLYSFGFIGYRILIDFSTLEEIDPINGGTKPIGLAMDVQSASVRPTLRGDGAAYISLGAKGSPMLNVMSTGNQPQVADYIGSAIEVSALVEYGTEFVSQATWAPAGEILALVVCANDGYACTPGGSGTIQLYDPKTKLSTTLIQNVDAEGSIDWGR</sequence>
<dbReference type="InterPro" id="IPR011042">
    <property type="entry name" value="6-blade_b-propeller_TolB-like"/>
</dbReference>
<accession>A0A0P6YIS9</accession>
<gene>
    <name evidence="4" type="ORF">SE18_07635</name>
</gene>
<dbReference type="Gene3D" id="2.120.10.30">
    <property type="entry name" value="TolB, C-terminal domain"/>
    <property type="match status" value="1"/>
</dbReference>
<proteinExistence type="inferred from homology"/>